<dbReference type="EMBL" id="JAIZAY010000018">
    <property type="protein sequence ID" value="KAJ8024593.1"/>
    <property type="molecule type" value="Genomic_DNA"/>
</dbReference>
<keyword evidence="3" id="KW-1185">Reference proteome</keyword>
<accession>A0A9Q0YL75</accession>
<feature type="region of interest" description="Disordered" evidence="1">
    <location>
        <begin position="1"/>
        <end position="40"/>
    </location>
</feature>
<evidence type="ECO:0000313" key="2">
    <source>
        <dbReference type="EMBL" id="KAJ8024593.1"/>
    </source>
</evidence>
<organism evidence="2 3">
    <name type="scientific">Holothuria leucospilota</name>
    <name type="common">Black long sea cucumber</name>
    <name type="synonym">Mertensiothuria leucospilota</name>
    <dbReference type="NCBI Taxonomy" id="206669"/>
    <lineage>
        <taxon>Eukaryota</taxon>
        <taxon>Metazoa</taxon>
        <taxon>Echinodermata</taxon>
        <taxon>Eleutherozoa</taxon>
        <taxon>Echinozoa</taxon>
        <taxon>Holothuroidea</taxon>
        <taxon>Aspidochirotacea</taxon>
        <taxon>Aspidochirotida</taxon>
        <taxon>Holothuriidae</taxon>
        <taxon>Holothuria</taxon>
    </lineage>
</organism>
<comment type="caution">
    <text evidence="2">The sequence shown here is derived from an EMBL/GenBank/DDBJ whole genome shotgun (WGS) entry which is preliminary data.</text>
</comment>
<sequence length="138" mass="14686">MTYHGTSEPMLSSSSSNKASHRMKPASVPVPGSADRLSGSVGVEGAVLPKVMNIDSDDVFQHRSPVAIATTPSKLEQLESVKKQPSGSNIRKLSSFSGRKGSTKESQQQNGPKLSLSASWQTEAFHSQDKGSTQTTEL</sequence>
<dbReference type="Proteomes" id="UP001152320">
    <property type="component" value="Chromosome 18"/>
</dbReference>
<dbReference type="AlphaFoldDB" id="A0A9Q0YL75"/>
<evidence type="ECO:0000256" key="1">
    <source>
        <dbReference type="SAM" id="MobiDB-lite"/>
    </source>
</evidence>
<feature type="compositionally biased region" description="Polar residues" evidence="1">
    <location>
        <begin position="9"/>
        <end position="18"/>
    </location>
</feature>
<gene>
    <name evidence="2" type="ORF">HOLleu_34538</name>
</gene>
<evidence type="ECO:0000313" key="3">
    <source>
        <dbReference type="Proteomes" id="UP001152320"/>
    </source>
</evidence>
<proteinExistence type="predicted"/>
<feature type="compositionally biased region" description="Polar residues" evidence="1">
    <location>
        <begin position="104"/>
        <end position="138"/>
    </location>
</feature>
<protein>
    <submittedName>
        <fullName evidence="2">Uncharacterized protein</fullName>
    </submittedName>
</protein>
<reference evidence="2" key="1">
    <citation type="submission" date="2021-10" db="EMBL/GenBank/DDBJ databases">
        <title>Tropical sea cucumber genome reveals ecological adaptation and Cuvierian tubules defense mechanism.</title>
        <authorList>
            <person name="Chen T."/>
        </authorList>
    </citation>
    <scope>NUCLEOTIDE SEQUENCE</scope>
    <source>
        <strain evidence="2">Nanhai2018</strain>
        <tissue evidence="2">Muscle</tissue>
    </source>
</reference>
<name>A0A9Q0YL75_HOLLE</name>
<feature type="region of interest" description="Disordered" evidence="1">
    <location>
        <begin position="77"/>
        <end position="138"/>
    </location>
</feature>
<feature type="compositionally biased region" description="Polar residues" evidence="1">
    <location>
        <begin position="83"/>
        <end position="97"/>
    </location>
</feature>